<dbReference type="PROSITE" id="PS00622">
    <property type="entry name" value="HTH_LUXR_1"/>
    <property type="match status" value="1"/>
</dbReference>
<proteinExistence type="predicted"/>
<dbReference type="InterPro" id="IPR000792">
    <property type="entry name" value="Tscrpt_reg_LuxR_C"/>
</dbReference>
<dbReference type="PROSITE" id="PS50043">
    <property type="entry name" value="HTH_LUXR_2"/>
    <property type="match status" value="1"/>
</dbReference>
<keyword evidence="2" id="KW-0067">ATP-binding</keyword>
<dbReference type="Gene3D" id="1.25.40.10">
    <property type="entry name" value="Tetratricopeptide repeat domain"/>
    <property type="match status" value="1"/>
</dbReference>
<dbReference type="Gene3D" id="1.10.10.10">
    <property type="entry name" value="Winged helix-like DNA-binding domain superfamily/Winged helix DNA-binding domain"/>
    <property type="match status" value="1"/>
</dbReference>
<evidence type="ECO:0000256" key="2">
    <source>
        <dbReference type="ARBA" id="ARBA00022840"/>
    </source>
</evidence>
<keyword evidence="1" id="KW-0547">Nucleotide-binding</keyword>
<dbReference type="EMBL" id="BAAANY010000007">
    <property type="protein sequence ID" value="GAA1669567.1"/>
    <property type="molecule type" value="Genomic_DNA"/>
</dbReference>
<dbReference type="InterPro" id="IPR041664">
    <property type="entry name" value="AAA_16"/>
</dbReference>
<feature type="domain" description="HTH luxR-type" evidence="3">
    <location>
        <begin position="829"/>
        <end position="894"/>
    </location>
</feature>
<dbReference type="InterPro" id="IPR016032">
    <property type="entry name" value="Sig_transdc_resp-reg_C-effctor"/>
</dbReference>
<dbReference type="SUPFAM" id="SSF48452">
    <property type="entry name" value="TPR-like"/>
    <property type="match status" value="1"/>
</dbReference>
<evidence type="ECO:0000313" key="5">
    <source>
        <dbReference type="Proteomes" id="UP001500618"/>
    </source>
</evidence>
<dbReference type="Pfam" id="PF13191">
    <property type="entry name" value="AAA_16"/>
    <property type="match status" value="1"/>
</dbReference>
<keyword evidence="5" id="KW-1185">Reference proteome</keyword>
<dbReference type="InterPro" id="IPR011990">
    <property type="entry name" value="TPR-like_helical_dom_sf"/>
</dbReference>
<comment type="caution">
    <text evidence="4">The sequence shown here is derived from an EMBL/GenBank/DDBJ whole genome shotgun (WGS) entry which is preliminary data.</text>
</comment>
<dbReference type="InterPro" id="IPR027417">
    <property type="entry name" value="P-loop_NTPase"/>
</dbReference>
<dbReference type="PRINTS" id="PR00038">
    <property type="entry name" value="HTHLUXR"/>
</dbReference>
<evidence type="ECO:0000256" key="1">
    <source>
        <dbReference type="ARBA" id="ARBA00022741"/>
    </source>
</evidence>
<dbReference type="PANTHER" id="PTHR16305">
    <property type="entry name" value="TESTICULAR SOLUBLE ADENYLYL CYCLASE"/>
    <property type="match status" value="1"/>
</dbReference>
<dbReference type="SUPFAM" id="SSF52540">
    <property type="entry name" value="P-loop containing nucleoside triphosphate hydrolases"/>
    <property type="match status" value="1"/>
</dbReference>
<dbReference type="Proteomes" id="UP001500618">
    <property type="component" value="Unassembled WGS sequence"/>
</dbReference>
<protein>
    <submittedName>
        <fullName evidence="4">LuxR family transcriptional regulator</fullName>
    </submittedName>
</protein>
<dbReference type="PANTHER" id="PTHR16305:SF35">
    <property type="entry name" value="TRANSCRIPTIONAL ACTIVATOR DOMAIN"/>
    <property type="match status" value="1"/>
</dbReference>
<accession>A0ABN2GDN9</accession>
<sequence>MLYGTAGIGKTTVLRALTNLVRRAEPDAVFLHCEPSEPDRLLPLSALADLLAGDSGDDIGADAMAAAMSALPGRQRSVLVGLCRGELTHVSERLAVRIAVRDFLAELGRDGRPVLLALDNAQWIDPASAAVLEFSLGRMGPARLRVVAAERVSAGGAPAATRLCPDGGTEVEVPSLPAGALIALVRARAGDALPGWAARRICAVSDGNPWFAVEIAAAAAHRDRPLQLGEPLPVPARLRALVAPQLAQLSAAAMETLLFAAATDRPTIELLRRAGRSRVAEDLAEAAGAAVADLDYDGVIRFSYPLLAAVVYDRAPGIRRAAVHAALAGVVEDPVARARHRALGDTANIRFAAAELDRAAELAAGRGSPAAAAELAALAARRTSTVDGDLVVERTLRTAEYAAGAAMFDLARPAAENVLAVAVRPSDRVRAGLVLLDAAGQGLVHAAGLFNSVLVDAGDDPALLAPVRVWVGIRYLLEGRLVEARVEAQQAVSLAEIAGDEAVRGVALQVLSMAQLYLGDPNAERTIERAFADSVGAFGSRAKRARLWLMSGRLVPARNELAQLAVTADRLGLPSQLWMVLPDLIDAEVRLGNCAAALQFGARGLRLTDEADLGRGPVLFSAALAEAAGGSLQRAGELARGGVAASEADADRLMQLRSSALDGHVSLLAGRPAEALGPLRRAGKLSESMGIGEPALCDWQADLAEAYIRLGNDDRARTVIERAVGQAEHLDRSGVLAALGRAEGLRLASIGQADGAADVLQAAADRFAMLSMPLEHGRTLLELARMERRRRHRSAAERASENALEIFERAGAQPWLEKARSEAGTPDAVRTAGPVLTADERQVTAMAIGGATNAEIARTLFVSVKTVEAKLSRIYRKVGVRSRRQLALKLGNSSDSDGVVDIAAG</sequence>
<organism evidence="4 5">
    <name type="scientific">Fodinicola feengrottensis</name>
    <dbReference type="NCBI Taxonomy" id="435914"/>
    <lineage>
        <taxon>Bacteria</taxon>
        <taxon>Bacillati</taxon>
        <taxon>Actinomycetota</taxon>
        <taxon>Actinomycetes</taxon>
        <taxon>Mycobacteriales</taxon>
        <taxon>Fodinicola</taxon>
    </lineage>
</organism>
<gene>
    <name evidence="4" type="ORF">GCM10009765_18810</name>
</gene>
<evidence type="ECO:0000259" key="3">
    <source>
        <dbReference type="PROSITE" id="PS50043"/>
    </source>
</evidence>
<dbReference type="CDD" id="cd06170">
    <property type="entry name" value="LuxR_C_like"/>
    <property type="match status" value="1"/>
</dbReference>
<name>A0ABN2GDN9_9ACTN</name>
<dbReference type="Pfam" id="PF00196">
    <property type="entry name" value="GerE"/>
    <property type="match status" value="1"/>
</dbReference>
<dbReference type="SUPFAM" id="SSF46894">
    <property type="entry name" value="C-terminal effector domain of the bipartite response regulators"/>
    <property type="match status" value="1"/>
</dbReference>
<dbReference type="InterPro" id="IPR036388">
    <property type="entry name" value="WH-like_DNA-bd_sf"/>
</dbReference>
<dbReference type="SMART" id="SM00421">
    <property type="entry name" value="HTH_LUXR"/>
    <property type="match status" value="1"/>
</dbReference>
<reference evidence="4 5" key="1">
    <citation type="journal article" date="2019" name="Int. J. Syst. Evol. Microbiol.">
        <title>The Global Catalogue of Microorganisms (GCM) 10K type strain sequencing project: providing services to taxonomists for standard genome sequencing and annotation.</title>
        <authorList>
            <consortium name="The Broad Institute Genomics Platform"/>
            <consortium name="The Broad Institute Genome Sequencing Center for Infectious Disease"/>
            <person name="Wu L."/>
            <person name="Ma J."/>
        </authorList>
    </citation>
    <scope>NUCLEOTIDE SEQUENCE [LARGE SCALE GENOMIC DNA]</scope>
    <source>
        <strain evidence="4 5">JCM 14718</strain>
    </source>
</reference>
<evidence type="ECO:0000313" key="4">
    <source>
        <dbReference type="EMBL" id="GAA1669567.1"/>
    </source>
</evidence>